<keyword evidence="4 6" id="KW-1133">Transmembrane helix</keyword>
<dbReference type="RefSeq" id="WP_078698379.1">
    <property type="nucleotide sequence ID" value="NZ_LT796768.1"/>
</dbReference>
<keyword evidence="3 6" id="KW-0812">Transmembrane</keyword>
<dbReference type="AlphaFoldDB" id="A0A1T4YMU5"/>
<feature type="transmembrane region" description="Helical" evidence="6">
    <location>
        <begin position="116"/>
        <end position="137"/>
    </location>
</feature>
<feature type="transmembrane region" description="Helical" evidence="6">
    <location>
        <begin position="174"/>
        <end position="196"/>
    </location>
</feature>
<evidence type="ECO:0000256" key="1">
    <source>
        <dbReference type="ARBA" id="ARBA00004651"/>
    </source>
</evidence>
<evidence type="ECO:0000313" key="7">
    <source>
        <dbReference type="EMBL" id="SKB03154.1"/>
    </source>
</evidence>
<feature type="transmembrane region" description="Helical" evidence="6">
    <location>
        <begin position="282"/>
        <end position="308"/>
    </location>
</feature>
<keyword evidence="8" id="KW-1185">Reference proteome</keyword>
<evidence type="ECO:0000256" key="6">
    <source>
        <dbReference type="SAM" id="Phobius"/>
    </source>
</evidence>
<evidence type="ECO:0000256" key="3">
    <source>
        <dbReference type="ARBA" id="ARBA00022692"/>
    </source>
</evidence>
<feature type="transmembrane region" description="Helical" evidence="6">
    <location>
        <begin position="348"/>
        <end position="367"/>
    </location>
</feature>
<dbReference type="InterPro" id="IPR050833">
    <property type="entry name" value="Poly_Biosynth_Transport"/>
</dbReference>
<reference evidence="8" key="1">
    <citation type="submission" date="2017-02" db="EMBL/GenBank/DDBJ databases">
        <authorList>
            <person name="Varghese N."/>
            <person name="Submissions S."/>
        </authorList>
    </citation>
    <scope>NUCLEOTIDE SEQUENCE [LARGE SCALE GENOMIC DNA]</scope>
    <source>
        <strain evidence="8">9H-4</strain>
    </source>
</reference>
<feature type="transmembrane region" description="Helical" evidence="6">
    <location>
        <begin position="208"/>
        <end position="225"/>
    </location>
</feature>
<dbReference type="EMBL" id="LT796768">
    <property type="protein sequence ID" value="SKB03154.1"/>
    <property type="molecule type" value="Genomic_DNA"/>
</dbReference>
<accession>A0A1T4YMU5</accession>
<feature type="transmembrane region" description="Helical" evidence="6">
    <location>
        <begin position="44"/>
        <end position="66"/>
    </location>
</feature>
<feature type="transmembrane region" description="Helical" evidence="6">
    <location>
        <begin position="12"/>
        <end position="38"/>
    </location>
</feature>
<dbReference type="PANTHER" id="PTHR30250:SF11">
    <property type="entry name" value="O-ANTIGEN TRANSPORTER-RELATED"/>
    <property type="match status" value="1"/>
</dbReference>
<dbReference type="PANTHER" id="PTHR30250">
    <property type="entry name" value="PST FAMILY PREDICTED COLANIC ACID TRANSPORTER"/>
    <property type="match status" value="1"/>
</dbReference>
<dbReference type="OrthoDB" id="5140599at2"/>
<keyword evidence="5 6" id="KW-0472">Membrane</keyword>
<dbReference type="Proteomes" id="UP000191040">
    <property type="component" value="Chromosome I"/>
</dbReference>
<evidence type="ECO:0000256" key="4">
    <source>
        <dbReference type="ARBA" id="ARBA00022989"/>
    </source>
</evidence>
<gene>
    <name evidence="7" type="ORF">SAMN06295964_0158</name>
</gene>
<feature type="transmembrane region" description="Helical" evidence="6">
    <location>
        <begin position="87"/>
        <end position="110"/>
    </location>
</feature>
<feature type="transmembrane region" description="Helical" evidence="6">
    <location>
        <begin position="373"/>
        <end position="394"/>
    </location>
</feature>
<name>A0A1T4YMU5_9ACTN</name>
<evidence type="ECO:0000256" key="2">
    <source>
        <dbReference type="ARBA" id="ARBA00022475"/>
    </source>
</evidence>
<sequence length="441" mass="45314">MNRSTRATVSSGSIVAVAMMVMNVATYGFNLAAARLLVPAEFGALTALLSLILIANVVALALQASIARRISVHPDHTAQIVLTASRVALAVSLAVGLAVALSSPVLTPAFSFDSMWAVIWCGAMLVPLTLAGAQLGVAQGTGRWGKLAALYVGNGLGRLFGGVAGVLIEPSATSAMMGLAIGAWLPVLLGAGLLKTSGTGDVHSRRPLVFETVASASTLLAYFAFSNVDALLARGGFEAHDSGLYASGLILTKSTLFLPQFVSVVFFPSLARDSSHRTRLRAAGLVAVLGLLVVAGSAVLPQLALILVGGDQYGEVADDLWLFALSGTFLAIVYLLVFDALARRSTGVAVLLWVASGTVFAVAWFWSIGIVGLVVTMACVGAVVAALLLAWPLLRPMRGHDAPAQASADDPVLAEGSALAEDSVTGFVPGAADSDGDVERH</sequence>
<evidence type="ECO:0000313" key="8">
    <source>
        <dbReference type="Proteomes" id="UP000191040"/>
    </source>
</evidence>
<dbReference type="STRING" id="1736691.SAMN06295964_0158"/>
<feature type="transmembrane region" description="Helical" evidence="6">
    <location>
        <begin position="149"/>
        <end position="168"/>
    </location>
</feature>
<evidence type="ECO:0000256" key="5">
    <source>
        <dbReference type="ARBA" id="ARBA00023136"/>
    </source>
</evidence>
<feature type="transmembrane region" description="Helical" evidence="6">
    <location>
        <begin position="245"/>
        <end position="270"/>
    </location>
</feature>
<keyword evidence="2" id="KW-1003">Cell membrane</keyword>
<organism evidence="7 8">
    <name type="scientific">Aeromicrobium choanae</name>
    <dbReference type="NCBI Taxonomy" id="1736691"/>
    <lineage>
        <taxon>Bacteria</taxon>
        <taxon>Bacillati</taxon>
        <taxon>Actinomycetota</taxon>
        <taxon>Actinomycetes</taxon>
        <taxon>Propionibacteriales</taxon>
        <taxon>Nocardioidaceae</taxon>
        <taxon>Aeromicrobium</taxon>
    </lineage>
</organism>
<comment type="subcellular location">
    <subcellularLocation>
        <location evidence="1">Cell membrane</location>
        <topology evidence="1">Multi-pass membrane protein</topology>
    </subcellularLocation>
</comment>
<protein>
    <submittedName>
        <fullName evidence="7">Membrane protein involved in the export of O-antigen and teichoic acid</fullName>
    </submittedName>
</protein>
<proteinExistence type="predicted"/>
<dbReference type="GO" id="GO:0005886">
    <property type="term" value="C:plasma membrane"/>
    <property type="evidence" value="ECO:0007669"/>
    <property type="project" value="UniProtKB-SubCell"/>
</dbReference>
<feature type="transmembrane region" description="Helical" evidence="6">
    <location>
        <begin position="320"/>
        <end position="341"/>
    </location>
</feature>